<proteinExistence type="predicted"/>
<dbReference type="STRING" id="667129.HMPREF0758_3043"/>
<reference evidence="1 2" key="1">
    <citation type="submission" date="2010-01" db="EMBL/GenBank/DDBJ databases">
        <authorList>
            <person name="Muzny D."/>
            <person name="Qin X."/>
            <person name="Deng J."/>
            <person name="Jiang H."/>
            <person name="Liu Y."/>
            <person name="Qu J."/>
            <person name="Song X.-Z."/>
            <person name="Zhang L."/>
            <person name="Thornton R."/>
            <person name="Coyle M."/>
            <person name="Francisco L."/>
            <person name="Jackson L."/>
            <person name="Javaid M."/>
            <person name="Korchina V."/>
            <person name="Kovar C."/>
            <person name="Mata R."/>
            <person name="Mathew T."/>
            <person name="Ngo R."/>
            <person name="Nguyen L."/>
            <person name="Nguyen N."/>
            <person name="Okwuonu G."/>
            <person name="Ongeri F."/>
            <person name="Pham C."/>
            <person name="Simmons D."/>
            <person name="Wilczek-Boney K."/>
            <person name="Hale W."/>
            <person name="Jakkamsetti A."/>
            <person name="Pham P."/>
            <person name="Ruth R."/>
            <person name="San Lucas F."/>
            <person name="Warren J."/>
            <person name="Zhang J."/>
            <person name="Zhao Z."/>
            <person name="Zhou C."/>
            <person name="Zhu D."/>
            <person name="Lee S."/>
            <person name="Bess C."/>
            <person name="Blankenburg K."/>
            <person name="Forbes L."/>
            <person name="Fu Q."/>
            <person name="Gubbala S."/>
            <person name="Hirani K."/>
            <person name="Jayaseelan J.C."/>
            <person name="Lara F."/>
            <person name="Munidasa M."/>
            <person name="Palculict T."/>
            <person name="Patil S."/>
            <person name="Pu L.-L."/>
            <person name="Saada N."/>
            <person name="Tang L."/>
            <person name="Weissenberger G."/>
            <person name="Zhu Y."/>
            <person name="Hemphill L."/>
            <person name="Shang Y."/>
            <person name="Youmans B."/>
            <person name="Ayvaz T."/>
            <person name="Ross M."/>
            <person name="Santibanez J."/>
            <person name="Aqrawi P."/>
            <person name="Gross S."/>
            <person name="Joshi V."/>
            <person name="Fowler G."/>
            <person name="Nazareth L."/>
            <person name="Reid J."/>
            <person name="Worley K."/>
            <person name="Petrosino J."/>
            <person name="Highlander S."/>
            <person name="Gibbs R."/>
        </authorList>
    </citation>
    <scope>NUCLEOTIDE SEQUENCE [LARGE SCALE GENOMIC DNA]</scope>
    <source>
        <strain evidence="1 2">DSM 4582</strain>
    </source>
</reference>
<dbReference type="EMBL" id="ADBY01000048">
    <property type="protein sequence ID" value="EFE95352.1"/>
    <property type="molecule type" value="Genomic_DNA"/>
</dbReference>
<dbReference type="AlphaFoldDB" id="D4E4E3"/>
<gene>
    <name evidence="1" type="ORF">HMPREF0758_3043</name>
</gene>
<protein>
    <submittedName>
        <fullName evidence="1">Uncharacterized protein</fullName>
    </submittedName>
</protein>
<dbReference type="Proteomes" id="UP000005723">
    <property type="component" value="Unassembled WGS sequence"/>
</dbReference>
<name>D4E4E3_SEROD</name>
<evidence type="ECO:0000313" key="2">
    <source>
        <dbReference type="Proteomes" id="UP000005723"/>
    </source>
</evidence>
<keyword evidence="2" id="KW-1185">Reference proteome</keyword>
<organism evidence="1 2">
    <name type="scientific">Serratia odorifera DSM 4582</name>
    <dbReference type="NCBI Taxonomy" id="667129"/>
    <lineage>
        <taxon>Bacteria</taxon>
        <taxon>Pseudomonadati</taxon>
        <taxon>Pseudomonadota</taxon>
        <taxon>Gammaproteobacteria</taxon>
        <taxon>Enterobacterales</taxon>
        <taxon>Yersiniaceae</taxon>
        <taxon>Serratia</taxon>
    </lineage>
</organism>
<sequence>MHRYLQLVIGVFTAPVAADWIRKINQISAINSWIDAYHA</sequence>
<accession>D4E4E3</accession>
<comment type="caution">
    <text evidence="1">The sequence shown here is derived from an EMBL/GenBank/DDBJ whole genome shotgun (WGS) entry which is preliminary data.</text>
</comment>
<dbReference type="HOGENOM" id="CLU_3316861_0_0_6"/>
<evidence type="ECO:0000313" key="1">
    <source>
        <dbReference type="EMBL" id="EFE95352.1"/>
    </source>
</evidence>